<evidence type="ECO:0000256" key="1">
    <source>
        <dbReference type="SAM" id="MobiDB-lite"/>
    </source>
</evidence>
<accession>A0A2A4AIZ0</accession>
<name>A0A2A4AIZ0_9CORY</name>
<evidence type="ECO:0000313" key="2">
    <source>
        <dbReference type="EMBL" id="PCC82334.1"/>
    </source>
</evidence>
<feature type="compositionally biased region" description="Low complexity" evidence="1">
    <location>
        <begin position="67"/>
        <end position="112"/>
    </location>
</feature>
<evidence type="ECO:0008006" key="4">
    <source>
        <dbReference type="Google" id="ProtNLM"/>
    </source>
</evidence>
<dbReference type="EMBL" id="NWBP01000025">
    <property type="protein sequence ID" value="PCC82334.1"/>
    <property type="molecule type" value="Genomic_DNA"/>
</dbReference>
<feature type="region of interest" description="Disordered" evidence="1">
    <location>
        <begin position="45"/>
        <end position="112"/>
    </location>
</feature>
<dbReference type="AlphaFoldDB" id="A0A2A4AIZ0"/>
<protein>
    <recommendedName>
        <fullName evidence="4">DUF4232 domain-containing protein</fullName>
    </recommendedName>
</protein>
<evidence type="ECO:0000313" key="3">
    <source>
        <dbReference type="Proteomes" id="UP000218690"/>
    </source>
</evidence>
<sequence length="245" mass="26040">MTDNRRKPLPQEIYMRRRVAALIGLLVLVGLLIWAATGMFGGSDESVPTAATSARGSEAVPETSKTSAAPTSDAASSSVSAAPSSAESSADSSAANPSESSPYPAPSAGAEPAKNTCALEDLEIVGTVSQPSYSEGEYPTFFMEVKNPTAADCVIDLDKDILRFEVYDLSTNEKKWADTDCFPPVDTGEVTFEPGKQRTFQADWSRKMSQPNQCNDRAPAPVGGYFMHAVIGNHASKAETFNLDS</sequence>
<comment type="caution">
    <text evidence="2">The sequence shown here is derived from an EMBL/GenBank/DDBJ whole genome shotgun (WGS) entry which is preliminary data.</text>
</comment>
<organism evidence="2 3">
    <name type="scientific">Corynebacterium accolens</name>
    <dbReference type="NCBI Taxonomy" id="38284"/>
    <lineage>
        <taxon>Bacteria</taxon>
        <taxon>Bacillati</taxon>
        <taxon>Actinomycetota</taxon>
        <taxon>Actinomycetes</taxon>
        <taxon>Mycobacteriales</taxon>
        <taxon>Corynebacteriaceae</taxon>
        <taxon>Corynebacterium</taxon>
    </lineage>
</organism>
<dbReference type="Proteomes" id="UP000218690">
    <property type="component" value="Unassembled WGS sequence"/>
</dbReference>
<reference evidence="2 3" key="1">
    <citation type="submission" date="2017-09" db="EMBL/GenBank/DDBJ databases">
        <title>Draft Genome Sequence of Corynebacterium accolens AH4003.</title>
        <authorList>
            <person name="Chen Y."/>
            <person name="Oosthuysen W.F."/>
            <person name="Kelley S."/>
            <person name="Horswill A."/>
        </authorList>
    </citation>
    <scope>NUCLEOTIDE SEQUENCE [LARGE SCALE GENOMIC DNA]</scope>
    <source>
        <strain evidence="2 3">AH4003</strain>
    </source>
</reference>
<proteinExistence type="predicted"/>
<gene>
    <name evidence="2" type="ORF">COM45_08450</name>
</gene>